<reference evidence="1 2" key="1">
    <citation type="journal article" date="2015" name="Genome Biol. Evol.">
        <title>Phylogenomic analyses indicate that early fungi evolved digesting cell walls of algal ancestors of land plants.</title>
        <authorList>
            <person name="Chang Y."/>
            <person name="Wang S."/>
            <person name="Sekimoto S."/>
            <person name="Aerts A.L."/>
            <person name="Choi C."/>
            <person name="Clum A."/>
            <person name="LaButti K.M."/>
            <person name="Lindquist E.A."/>
            <person name="Yee Ngan C."/>
            <person name="Ohm R.A."/>
            <person name="Salamov A.A."/>
            <person name="Grigoriev I.V."/>
            <person name="Spatafora J.W."/>
            <person name="Berbee M.L."/>
        </authorList>
    </citation>
    <scope>NUCLEOTIDE SEQUENCE [LARGE SCALE GENOMIC DNA]</scope>
    <source>
        <strain evidence="1 2">NRRL 28638</strain>
    </source>
</reference>
<dbReference type="Gene3D" id="3.80.10.10">
    <property type="entry name" value="Ribonuclease Inhibitor"/>
    <property type="match status" value="1"/>
</dbReference>
<organism evidence="1 2">
    <name type="scientific">Conidiobolus coronatus (strain ATCC 28846 / CBS 209.66 / NRRL 28638)</name>
    <name type="common">Delacroixia coronata</name>
    <dbReference type="NCBI Taxonomy" id="796925"/>
    <lineage>
        <taxon>Eukaryota</taxon>
        <taxon>Fungi</taxon>
        <taxon>Fungi incertae sedis</taxon>
        <taxon>Zoopagomycota</taxon>
        <taxon>Entomophthoromycotina</taxon>
        <taxon>Entomophthoromycetes</taxon>
        <taxon>Entomophthorales</taxon>
        <taxon>Ancylistaceae</taxon>
        <taxon>Conidiobolus</taxon>
    </lineage>
</organism>
<evidence type="ECO:0000313" key="2">
    <source>
        <dbReference type="Proteomes" id="UP000070444"/>
    </source>
</evidence>
<keyword evidence="2" id="KW-1185">Reference proteome</keyword>
<accession>A0A137P1V9</accession>
<name>A0A137P1V9_CONC2</name>
<dbReference type="EMBL" id="KQ964557">
    <property type="protein sequence ID" value="KXN68869.1"/>
    <property type="molecule type" value="Genomic_DNA"/>
</dbReference>
<feature type="non-terminal residue" evidence="1">
    <location>
        <position position="282"/>
    </location>
</feature>
<dbReference type="InterPro" id="IPR032675">
    <property type="entry name" value="LRR_dom_sf"/>
</dbReference>
<gene>
    <name evidence="1" type="ORF">CONCODRAFT_8777</name>
</gene>
<dbReference type="Proteomes" id="UP000070444">
    <property type="component" value="Unassembled WGS sequence"/>
</dbReference>
<dbReference type="AlphaFoldDB" id="A0A137P1V9"/>
<protein>
    <recommendedName>
        <fullName evidence="3">F-box domain-containing protein</fullName>
    </recommendedName>
</protein>
<evidence type="ECO:0008006" key="3">
    <source>
        <dbReference type="Google" id="ProtNLM"/>
    </source>
</evidence>
<sequence>MELRLISKHWKSALNTLVFQSIENFNPNNLPLTLQTNGSYVKTVSCPIVNNLETSDLKASFPNLVHLKIHLIHSNFNKLLDLIKSLTNLQRLEIYSHLKLSRLNESVPNDITSTITALTTLNSLNFSLSHPFNSPFPQFSLLNLSSLQVRFNYSDFERFKQEFKKLTKLRQFKVIVSYFGYKPSSDEEIKLITPGELLIHNELKTLCFRNHSYSVNNQVLTSAHLTQEFLKLFTNPLFFNLNNFEWKLTWSSQRLSQPIFTQALPNTQTWTNLIRICLSNVD</sequence>
<evidence type="ECO:0000313" key="1">
    <source>
        <dbReference type="EMBL" id="KXN68869.1"/>
    </source>
</evidence>
<proteinExistence type="predicted"/>